<dbReference type="SUPFAM" id="SSF48256">
    <property type="entry name" value="Citrate synthase"/>
    <property type="match status" value="1"/>
</dbReference>
<accession>A0A2J0YWH4</accession>
<dbReference type="PANTHER" id="PTHR42871">
    <property type="entry name" value="CITRATE SYNTHASE"/>
    <property type="match status" value="1"/>
</dbReference>
<comment type="caution">
    <text evidence="2">The sequence shown here is derived from an EMBL/GenBank/DDBJ whole genome shotgun (WGS) entry which is preliminary data.</text>
</comment>
<dbReference type="RefSeq" id="WP_272939045.1">
    <property type="nucleotide sequence ID" value="NZ_NJGD01000016.1"/>
</dbReference>
<reference evidence="2 3" key="1">
    <citation type="submission" date="2017-06" db="EMBL/GenBank/DDBJ databases">
        <title>Ensifer strains isolated from leguminous trees and herbs display diverse denitrification phenotypes with some acting as strong N2O sinks.</title>
        <authorList>
            <person name="Woliy K."/>
            <person name="Mania D."/>
            <person name="Bakken L.R."/>
            <person name="Frostegard A."/>
        </authorList>
    </citation>
    <scope>NUCLEOTIDE SEQUENCE [LARGE SCALE GENOMIC DNA]</scope>
    <source>
        <strain evidence="2 3">AC50a</strain>
    </source>
</reference>
<feature type="non-terminal residue" evidence="2">
    <location>
        <position position="81"/>
    </location>
</feature>
<dbReference type="Pfam" id="PF00285">
    <property type="entry name" value="Citrate_synt"/>
    <property type="match status" value="1"/>
</dbReference>
<evidence type="ECO:0000313" key="2">
    <source>
        <dbReference type="EMBL" id="PJR12247.1"/>
    </source>
</evidence>
<name>A0A2J0YWH4_RHIML</name>
<evidence type="ECO:0000313" key="3">
    <source>
        <dbReference type="Proteomes" id="UP000231987"/>
    </source>
</evidence>
<protein>
    <submittedName>
        <fullName evidence="2">Citrate (Si)-synthase</fullName>
        <ecNumber evidence="2">2.3.3.1</ecNumber>
    </submittedName>
</protein>
<organism evidence="2 3">
    <name type="scientific">Rhizobium meliloti</name>
    <name type="common">Ensifer meliloti</name>
    <name type="synonym">Sinorhizobium meliloti</name>
    <dbReference type="NCBI Taxonomy" id="382"/>
    <lineage>
        <taxon>Bacteria</taxon>
        <taxon>Pseudomonadati</taxon>
        <taxon>Pseudomonadota</taxon>
        <taxon>Alphaproteobacteria</taxon>
        <taxon>Hyphomicrobiales</taxon>
        <taxon>Rhizobiaceae</taxon>
        <taxon>Sinorhizobium/Ensifer group</taxon>
        <taxon>Sinorhizobium</taxon>
    </lineage>
</organism>
<dbReference type="Proteomes" id="UP000231987">
    <property type="component" value="Unassembled WGS sequence"/>
</dbReference>
<comment type="pathway">
    <text evidence="1">Carbohydrate metabolism; tricarboxylic acid cycle; isocitrate from oxaloacetate: step 1/2.</text>
</comment>
<dbReference type="Gene3D" id="2.20.28.60">
    <property type="match status" value="1"/>
</dbReference>
<dbReference type="InterPro" id="IPR036969">
    <property type="entry name" value="Citrate_synthase_sf"/>
</dbReference>
<dbReference type="InterPro" id="IPR016142">
    <property type="entry name" value="Citrate_synth-like_lrg_a-sub"/>
</dbReference>
<dbReference type="GO" id="GO:0036440">
    <property type="term" value="F:citrate synthase activity"/>
    <property type="evidence" value="ECO:0007669"/>
    <property type="project" value="UniProtKB-EC"/>
</dbReference>
<dbReference type="AlphaFoldDB" id="A0A2J0YWH4"/>
<sequence length="81" mass="8617">MSEKSATVTFGGKSADLPVRSGSIGPDVVDIGSLYKQTTMFTYDPGFTSTASCESKITYIDGDEGVLLHRGFPIEQLAEHG</sequence>
<dbReference type="EC" id="2.3.3.1" evidence="2"/>
<dbReference type="PANTHER" id="PTHR42871:SF1">
    <property type="entry name" value="CITRATE SYNTHASE"/>
    <property type="match status" value="1"/>
</dbReference>
<dbReference type="InterPro" id="IPR002020">
    <property type="entry name" value="Citrate_synthase"/>
</dbReference>
<proteinExistence type="predicted"/>
<gene>
    <name evidence="2" type="primary">gltA</name>
    <name evidence="2" type="ORF">CEJ86_26190</name>
</gene>
<keyword evidence="2" id="KW-0012">Acyltransferase</keyword>
<keyword evidence="2" id="KW-0808">Transferase</keyword>
<dbReference type="EMBL" id="NJGD01000016">
    <property type="protein sequence ID" value="PJR12247.1"/>
    <property type="molecule type" value="Genomic_DNA"/>
</dbReference>
<evidence type="ECO:0000256" key="1">
    <source>
        <dbReference type="ARBA" id="ARBA00004751"/>
    </source>
</evidence>
<dbReference type="Gene3D" id="1.10.580.10">
    <property type="entry name" value="Citrate Synthase, domain 1"/>
    <property type="match status" value="1"/>
</dbReference>